<keyword evidence="4" id="KW-1185">Reference proteome</keyword>
<gene>
    <name evidence="3" type="ORF">CXG81DRAFT_25168</name>
</gene>
<evidence type="ECO:0000256" key="2">
    <source>
        <dbReference type="SAM" id="Phobius"/>
    </source>
</evidence>
<evidence type="ECO:0000313" key="3">
    <source>
        <dbReference type="EMBL" id="RKP02149.1"/>
    </source>
</evidence>
<dbReference type="GO" id="GO:0005789">
    <property type="term" value="C:endoplasmic reticulum membrane"/>
    <property type="evidence" value="ECO:0007669"/>
    <property type="project" value="TreeGrafter"/>
</dbReference>
<dbReference type="GO" id="GO:0070072">
    <property type="term" value="P:vacuolar proton-transporting V-type ATPase complex assembly"/>
    <property type="evidence" value="ECO:0007669"/>
    <property type="project" value="InterPro"/>
</dbReference>
<feature type="transmembrane region" description="Helical" evidence="2">
    <location>
        <begin position="81"/>
        <end position="101"/>
    </location>
</feature>
<name>A0A4V1IUY2_9FUNG</name>
<keyword evidence="2" id="KW-1133">Transmembrane helix</keyword>
<dbReference type="InterPro" id="IPR013945">
    <property type="entry name" value="Pkr1"/>
</dbReference>
<evidence type="ECO:0000313" key="4">
    <source>
        <dbReference type="Proteomes" id="UP000274922"/>
    </source>
</evidence>
<feature type="region of interest" description="Disordered" evidence="1">
    <location>
        <begin position="116"/>
        <end position="136"/>
    </location>
</feature>
<reference evidence="4" key="1">
    <citation type="journal article" date="2018" name="Nat. Microbiol.">
        <title>Leveraging single-cell genomics to expand the fungal tree of life.</title>
        <authorList>
            <person name="Ahrendt S.R."/>
            <person name="Quandt C.A."/>
            <person name="Ciobanu D."/>
            <person name="Clum A."/>
            <person name="Salamov A."/>
            <person name="Andreopoulos B."/>
            <person name="Cheng J.F."/>
            <person name="Woyke T."/>
            <person name="Pelin A."/>
            <person name="Henrissat B."/>
            <person name="Reynolds N.K."/>
            <person name="Benny G.L."/>
            <person name="Smith M.E."/>
            <person name="James T.Y."/>
            <person name="Grigoriev I.V."/>
        </authorList>
    </citation>
    <scope>NUCLEOTIDE SEQUENCE [LARGE SCALE GENOMIC DNA]</scope>
    <source>
        <strain evidence="4">ATCC 52028</strain>
    </source>
</reference>
<sequence length="136" mass="13558">MATTSSVLKSRASAAAADADAPEADAASADTAVMPAGLVGDVINGIFEPGVNASTIAVMNGSFYALFVCLATLLVLTRGNIHVGVLTALAAGLFASVQFVLREQRRHGAAAGQAAARTAAPAAATEGPSDETRSLM</sequence>
<accession>A0A4V1IUY2</accession>
<dbReference type="AlphaFoldDB" id="A0A4V1IUY2"/>
<dbReference type="PANTHER" id="PTHR28251">
    <property type="entry name" value="V-TYPE ATPASE ASSEMBLY FACTOR PKR1"/>
    <property type="match status" value="1"/>
</dbReference>
<dbReference type="Pfam" id="PF08636">
    <property type="entry name" value="Pkr1"/>
    <property type="match status" value="1"/>
</dbReference>
<feature type="transmembrane region" description="Helical" evidence="2">
    <location>
        <begin position="56"/>
        <end position="75"/>
    </location>
</feature>
<organism evidence="3 4">
    <name type="scientific">Caulochytrium protostelioides</name>
    <dbReference type="NCBI Taxonomy" id="1555241"/>
    <lineage>
        <taxon>Eukaryota</taxon>
        <taxon>Fungi</taxon>
        <taxon>Fungi incertae sedis</taxon>
        <taxon>Chytridiomycota</taxon>
        <taxon>Chytridiomycota incertae sedis</taxon>
        <taxon>Chytridiomycetes</taxon>
        <taxon>Caulochytriales</taxon>
        <taxon>Caulochytriaceae</taxon>
        <taxon>Caulochytrium</taxon>
    </lineage>
</organism>
<dbReference type="EMBL" id="ML014150">
    <property type="protein sequence ID" value="RKP02149.1"/>
    <property type="molecule type" value="Genomic_DNA"/>
</dbReference>
<dbReference type="PANTHER" id="PTHR28251:SF1">
    <property type="entry name" value="V-TYPE ATPASE ASSEMBLY FACTOR PKR1"/>
    <property type="match status" value="1"/>
</dbReference>
<protein>
    <submittedName>
        <fullName evidence="3">Uncharacterized protein</fullName>
    </submittedName>
</protein>
<keyword evidence="2" id="KW-0812">Transmembrane</keyword>
<dbReference type="Proteomes" id="UP000274922">
    <property type="component" value="Unassembled WGS sequence"/>
</dbReference>
<keyword evidence="2" id="KW-0472">Membrane</keyword>
<proteinExistence type="predicted"/>
<evidence type="ECO:0000256" key="1">
    <source>
        <dbReference type="SAM" id="MobiDB-lite"/>
    </source>
</evidence>
<dbReference type="OrthoDB" id="9626941at2759"/>